<proteinExistence type="predicted"/>
<accession>A0A382GBM8</accession>
<gene>
    <name evidence="1" type="ORF">METZ01_LOCUS225173</name>
</gene>
<organism evidence="1">
    <name type="scientific">marine metagenome</name>
    <dbReference type="NCBI Taxonomy" id="408172"/>
    <lineage>
        <taxon>unclassified sequences</taxon>
        <taxon>metagenomes</taxon>
        <taxon>ecological metagenomes</taxon>
    </lineage>
</organism>
<dbReference type="AlphaFoldDB" id="A0A382GBM8"/>
<protein>
    <submittedName>
        <fullName evidence="1">Uncharacterized protein</fullName>
    </submittedName>
</protein>
<dbReference type="EMBL" id="UINC01054513">
    <property type="protein sequence ID" value="SVB72319.1"/>
    <property type="molecule type" value="Genomic_DNA"/>
</dbReference>
<evidence type="ECO:0000313" key="1">
    <source>
        <dbReference type="EMBL" id="SVB72319.1"/>
    </source>
</evidence>
<reference evidence="1" key="1">
    <citation type="submission" date="2018-05" db="EMBL/GenBank/DDBJ databases">
        <authorList>
            <person name="Lanie J.A."/>
            <person name="Ng W.-L."/>
            <person name="Kazmierczak K.M."/>
            <person name="Andrzejewski T.M."/>
            <person name="Davidsen T.M."/>
            <person name="Wayne K.J."/>
            <person name="Tettelin H."/>
            <person name="Glass J.I."/>
            <person name="Rusch D."/>
            <person name="Podicherti R."/>
            <person name="Tsui H.-C.T."/>
            <person name="Winkler M.E."/>
        </authorList>
    </citation>
    <scope>NUCLEOTIDE SEQUENCE</scope>
</reference>
<sequence>MAIMIFDHVLINTLFAKFSYNKN</sequence>
<name>A0A382GBM8_9ZZZZ</name>